<comment type="subcellular location">
    <subcellularLocation>
        <location evidence="1">Membrane</location>
        <topology evidence="1">Multi-pass membrane protein</topology>
    </subcellularLocation>
</comment>
<evidence type="ECO:0000256" key="5">
    <source>
        <dbReference type="ARBA" id="ARBA00023136"/>
    </source>
</evidence>
<keyword evidence="5 6" id="KW-0472">Membrane</keyword>
<feature type="transmembrane region" description="Helical" evidence="6">
    <location>
        <begin position="16"/>
        <end position="36"/>
    </location>
</feature>
<dbReference type="PANTHER" id="PTHR30028">
    <property type="entry name" value="UPF0014 INNER MEMBRANE PROTEIN YBBM-RELATED"/>
    <property type="match status" value="1"/>
</dbReference>
<evidence type="ECO:0000256" key="6">
    <source>
        <dbReference type="SAM" id="Phobius"/>
    </source>
</evidence>
<sequence>MLAAWLLLGFLIQQDAVVLNLVCLLVVVALASFIIVHRARWKVKYHFVPVLIATLCVSVLVSVVAVCAVSPMRDLLSARYFLPMLGFCVGGILESNGKALDTYYMGLYHHHALYDYLLGNGVSHPRAVHFFMKRAITRSLLPSIGRMSYIAVSTTPMVLWTMLLAGASVYDAVFVQLIAIATMLAAAPLALIFSLFLTRRYAFDTYGRLLPKEKIVKDEEEA</sequence>
<evidence type="ECO:0000313" key="7">
    <source>
        <dbReference type="EMBL" id="SJZ91857.1"/>
    </source>
</evidence>
<feature type="transmembrane region" description="Helical" evidence="6">
    <location>
        <begin position="147"/>
        <end position="167"/>
    </location>
</feature>
<keyword evidence="4 6" id="KW-1133">Transmembrane helix</keyword>
<feature type="transmembrane region" description="Helical" evidence="6">
    <location>
        <begin position="173"/>
        <end position="198"/>
    </location>
</feature>
<evidence type="ECO:0000256" key="4">
    <source>
        <dbReference type="ARBA" id="ARBA00022989"/>
    </source>
</evidence>
<organism evidence="7 8">
    <name type="scientific">Segatella oulorum</name>
    <dbReference type="NCBI Taxonomy" id="28136"/>
    <lineage>
        <taxon>Bacteria</taxon>
        <taxon>Pseudomonadati</taxon>
        <taxon>Bacteroidota</taxon>
        <taxon>Bacteroidia</taxon>
        <taxon>Bacteroidales</taxon>
        <taxon>Prevotellaceae</taxon>
        <taxon>Segatella</taxon>
    </lineage>
</organism>
<comment type="similarity">
    <text evidence="2">Belongs to the UPF0014 family.</text>
</comment>
<name>A0A1T4PKU3_9BACT</name>
<dbReference type="Proteomes" id="UP000190065">
    <property type="component" value="Unassembled WGS sequence"/>
</dbReference>
<protein>
    <submittedName>
        <fullName evidence="7">Putative ABC transport system permease protein</fullName>
    </submittedName>
</protein>
<reference evidence="7 8" key="1">
    <citation type="submission" date="2017-02" db="EMBL/GenBank/DDBJ databases">
        <authorList>
            <person name="Peterson S.W."/>
        </authorList>
    </citation>
    <scope>NUCLEOTIDE SEQUENCE [LARGE SCALE GENOMIC DNA]</scope>
    <source>
        <strain evidence="7 8">ATCC 43324</strain>
    </source>
</reference>
<evidence type="ECO:0000256" key="3">
    <source>
        <dbReference type="ARBA" id="ARBA00022692"/>
    </source>
</evidence>
<evidence type="ECO:0000313" key="8">
    <source>
        <dbReference type="Proteomes" id="UP000190065"/>
    </source>
</evidence>
<dbReference type="GO" id="GO:0005886">
    <property type="term" value="C:plasma membrane"/>
    <property type="evidence" value="ECO:0007669"/>
    <property type="project" value="TreeGrafter"/>
</dbReference>
<dbReference type="STRING" id="28136.SAMN02745202_01466"/>
<gene>
    <name evidence="7" type="ORF">SAMN02745202_01466</name>
</gene>
<accession>A0A1T4PKU3</accession>
<dbReference type="PANTHER" id="PTHR30028:SF0">
    <property type="entry name" value="PROTEIN ALUMINUM SENSITIVE 3"/>
    <property type="match status" value="1"/>
</dbReference>
<keyword evidence="3 6" id="KW-0812">Transmembrane</keyword>
<evidence type="ECO:0000256" key="1">
    <source>
        <dbReference type="ARBA" id="ARBA00004141"/>
    </source>
</evidence>
<dbReference type="EMBL" id="FUXK01000015">
    <property type="protein sequence ID" value="SJZ91857.1"/>
    <property type="molecule type" value="Genomic_DNA"/>
</dbReference>
<dbReference type="eggNOG" id="COG0390">
    <property type="taxonomic scope" value="Bacteria"/>
</dbReference>
<feature type="transmembrane region" description="Helical" evidence="6">
    <location>
        <begin position="48"/>
        <end position="72"/>
    </location>
</feature>
<evidence type="ECO:0000256" key="2">
    <source>
        <dbReference type="ARBA" id="ARBA00005268"/>
    </source>
</evidence>
<proteinExistence type="inferred from homology"/>
<feature type="transmembrane region" description="Helical" evidence="6">
    <location>
        <begin position="78"/>
        <end position="95"/>
    </location>
</feature>
<dbReference type="AlphaFoldDB" id="A0A1T4PKU3"/>
<dbReference type="InterPro" id="IPR005226">
    <property type="entry name" value="UPF0014_fam"/>
</dbReference>
<dbReference type="Pfam" id="PF03649">
    <property type="entry name" value="UPF0014"/>
    <property type="match status" value="1"/>
</dbReference>